<evidence type="ECO:0000313" key="3">
    <source>
        <dbReference type="Proteomes" id="UP001222800"/>
    </source>
</evidence>
<evidence type="ECO:0000313" key="2">
    <source>
        <dbReference type="EMBL" id="WFD10757.1"/>
    </source>
</evidence>
<sequence>MQFFGSLFMLFSGIIFKFFFLLSIIISIIAIFSSNYLLKNISMNKNIILEYMIVNIFLSMIGYSTLFFNINICFRYIIAITVWGIIILDCIYLIKTYVFNAKSRALKYR</sequence>
<feature type="transmembrane region" description="Helical" evidence="1">
    <location>
        <begin position="6"/>
        <end position="36"/>
    </location>
</feature>
<evidence type="ECO:0000256" key="1">
    <source>
        <dbReference type="SAM" id="Phobius"/>
    </source>
</evidence>
<accession>A0ABY8ECW8</accession>
<dbReference type="Proteomes" id="UP001222800">
    <property type="component" value="Chromosome"/>
</dbReference>
<dbReference type="RefSeq" id="WP_277732724.1">
    <property type="nucleotide sequence ID" value="NZ_CP120733.1"/>
</dbReference>
<proteinExistence type="predicted"/>
<gene>
    <name evidence="2" type="ORF">P4S50_01390</name>
</gene>
<dbReference type="EMBL" id="CP120733">
    <property type="protein sequence ID" value="WFD10757.1"/>
    <property type="molecule type" value="Genomic_DNA"/>
</dbReference>
<keyword evidence="3" id="KW-1185">Reference proteome</keyword>
<keyword evidence="1" id="KW-0472">Membrane</keyword>
<organism evidence="2 3">
    <name type="scientific">Tepidibacter hydrothermalis</name>
    <dbReference type="NCBI Taxonomy" id="3036126"/>
    <lineage>
        <taxon>Bacteria</taxon>
        <taxon>Bacillati</taxon>
        <taxon>Bacillota</taxon>
        <taxon>Clostridia</taxon>
        <taxon>Peptostreptococcales</taxon>
        <taxon>Peptostreptococcaceae</taxon>
        <taxon>Tepidibacter</taxon>
    </lineage>
</organism>
<reference evidence="2 3" key="1">
    <citation type="submission" date="2023-03" db="EMBL/GenBank/DDBJ databases">
        <title>Complete genome sequence of Tepidibacter sp. SWIR-1, isolated from a deep-sea hydrothermal vent.</title>
        <authorList>
            <person name="Li X."/>
        </authorList>
    </citation>
    <scope>NUCLEOTIDE SEQUENCE [LARGE SCALE GENOMIC DNA]</scope>
    <source>
        <strain evidence="2 3">SWIR-1</strain>
    </source>
</reference>
<evidence type="ECO:0008006" key="4">
    <source>
        <dbReference type="Google" id="ProtNLM"/>
    </source>
</evidence>
<name>A0ABY8ECW8_9FIRM</name>
<feature type="transmembrane region" description="Helical" evidence="1">
    <location>
        <begin position="74"/>
        <end position="94"/>
    </location>
</feature>
<protein>
    <recommendedName>
        <fullName evidence="4">DUF3021 domain-containing protein</fullName>
    </recommendedName>
</protein>
<keyword evidence="1" id="KW-0812">Transmembrane</keyword>
<keyword evidence="1" id="KW-1133">Transmembrane helix</keyword>
<feature type="transmembrane region" description="Helical" evidence="1">
    <location>
        <begin position="48"/>
        <end position="68"/>
    </location>
</feature>